<keyword evidence="3" id="KW-0479">Metal-binding</keyword>
<dbReference type="EMBL" id="CP047156">
    <property type="protein sequence ID" value="QHC02338.1"/>
    <property type="molecule type" value="Genomic_DNA"/>
</dbReference>
<keyword evidence="6" id="KW-0464">Manganese</keyword>
<gene>
    <name evidence="8" type="ORF">EK0264_07500</name>
</gene>
<dbReference type="InterPro" id="IPR015797">
    <property type="entry name" value="NUDIX_hydrolase-like_dom_sf"/>
</dbReference>
<dbReference type="FunCoup" id="A0A7L4YTE5">
    <property type="interactions" value="77"/>
</dbReference>
<evidence type="ECO:0000256" key="1">
    <source>
        <dbReference type="ARBA" id="ARBA00001936"/>
    </source>
</evidence>
<comment type="cofactor">
    <cofactor evidence="2">
        <name>Mg(2+)</name>
        <dbReference type="ChEBI" id="CHEBI:18420"/>
    </cofactor>
</comment>
<evidence type="ECO:0000313" key="9">
    <source>
        <dbReference type="Proteomes" id="UP000463857"/>
    </source>
</evidence>
<dbReference type="Proteomes" id="UP000463857">
    <property type="component" value="Chromosome"/>
</dbReference>
<dbReference type="Gene3D" id="3.90.79.10">
    <property type="entry name" value="Nucleoside Triphosphate Pyrophosphohydrolase"/>
    <property type="match status" value="1"/>
</dbReference>
<proteinExistence type="predicted"/>
<dbReference type="PANTHER" id="PTHR12318">
    <property type="entry name" value="TESTOSTERONE-REGULATED PROTEIN RP2"/>
    <property type="match status" value="1"/>
</dbReference>
<comment type="cofactor">
    <cofactor evidence="1">
        <name>Mn(2+)</name>
        <dbReference type="ChEBI" id="CHEBI:29035"/>
    </cofactor>
</comment>
<reference evidence="8 9" key="1">
    <citation type="journal article" date="2018" name="Int. J. Syst. Evol. Microbiol.">
        <title>Epidermidibacterium keratini gen. nov., sp. nov., a member of the family Sporichthyaceae, isolated from keratin epidermis.</title>
        <authorList>
            <person name="Lee D.G."/>
            <person name="Trujillo M.E."/>
            <person name="Kang S."/>
            <person name="Nam J.J."/>
            <person name="Kim Y.J."/>
        </authorList>
    </citation>
    <scope>NUCLEOTIDE SEQUENCE [LARGE SCALE GENOMIC DNA]</scope>
    <source>
        <strain evidence="8 9">EPI-7</strain>
    </source>
</reference>
<dbReference type="AlphaFoldDB" id="A0A7L4YTE5"/>
<dbReference type="OrthoDB" id="7183442at2"/>
<evidence type="ECO:0000256" key="2">
    <source>
        <dbReference type="ARBA" id="ARBA00001946"/>
    </source>
</evidence>
<dbReference type="GO" id="GO:0046872">
    <property type="term" value="F:metal ion binding"/>
    <property type="evidence" value="ECO:0007669"/>
    <property type="project" value="UniProtKB-KW"/>
</dbReference>
<keyword evidence="9" id="KW-1185">Reference proteome</keyword>
<evidence type="ECO:0000256" key="3">
    <source>
        <dbReference type="ARBA" id="ARBA00022723"/>
    </source>
</evidence>
<dbReference type="PANTHER" id="PTHR12318:SF0">
    <property type="entry name" value="ACYL-COENZYME A DIPHOSPHATASE NUDT19"/>
    <property type="match status" value="1"/>
</dbReference>
<keyword evidence="4" id="KW-0378">Hydrolase</keyword>
<dbReference type="GO" id="GO:0016818">
    <property type="term" value="F:hydrolase activity, acting on acid anhydrides, in phosphorus-containing anhydrides"/>
    <property type="evidence" value="ECO:0007669"/>
    <property type="project" value="InterPro"/>
</dbReference>
<evidence type="ECO:0000256" key="4">
    <source>
        <dbReference type="ARBA" id="ARBA00022801"/>
    </source>
</evidence>
<dbReference type="InterPro" id="IPR000086">
    <property type="entry name" value="NUDIX_hydrolase_dom"/>
</dbReference>
<evidence type="ECO:0000313" key="8">
    <source>
        <dbReference type="EMBL" id="QHC02338.1"/>
    </source>
</evidence>
<sequence>MPKAASTVLCVRDGDAGLEVYLIRRVKGMPFAGGMTAYPGGGVDPRDIDADFEWVGPGPSFWADAFACDEKLAKALVAAAVRETFEEVGVLLATEPGGEVFDVSSDEWEAERVALVNREHSLSELLQRRGLVLRADLVAPWAHWITPEAEPRRYDTRFFLMKVPEGVHPREIHGEYDLAEWVGVHDAIAQADAGERTMMPPTIFTLRDLSKFETTDEALAAAPPRPITPIQPTLVRHEGTNYVQMPDGSLMRPAIRID</sequence>
<dbReference type="SUPFAM" id="SSF55811">
    <property type="entry name" value="Nudix"/>
    <property type="match status" value="1"/>
</dbReference>
<dbReference type="PROSITE" id="PS51462">
    <property type="entry name" value="NUDIX"/>
    <property type="match status" value="1"/>
</dbReference>
<accession>A0A7L4YTE5</accession>
<feature type="domain" description="Nudix hydrolase" evidence="7">
    <location>
        <begin position="1"/>
        <end position="204"/>
    </location>
</feature>
<name>A0A7L4YTE5_9ACTN</name>
<dbReference type="InterPro" id="IPR039121">
    <property type="entry name" value="NUDT19"/>
</dbReference>
<organism evidence="8 9">
    <name type="scientific">Epidermidibacterium keratini</name>
    <dbReference type="NCBI Taxonomy" id="1891644"/>
    <lineage>
        <taxon>Bacteria</taxon>
        <taxon>Bacillati</taxon>
        <taxon>Actinomycetota</taxon>
        <taxon>Actinomycetes</taxon>
        <taxon>Sporichthyales</taxon>
        <taxon>Sporichthyaceae</taxon>
        <taxon>Epidermidibacterium</taxon>
    </lineage>
</organism>
<keyword evidence="5" id="KW-0460">Magnesium</keyword>
<evidence type="ECO:0000256" key="5">
    <source>
        <dbReference type="ARBA" id="ARBA00022842"/>
    </source>
</evidence>
<dbReference type="KEGG" id="eke:EK0264_07500"/>
<evidence type="ECO:0000256" key="6">
    <source>
        <dbReference type="ARBA" id="ARBA00023211"/>
    </source>
</evidence>
<evidence type="ECO:0000259" key="7">
    <source>
        <dbReference type="PROSITE" id="PS51462"/>
    </source>
</evidence>
<protein>
    <submittedName>
        <fullName evidence="8">NUDIX domain-containing protein</fullName>
    </submittedName>
</protein>
<dbReference type="CDD" id="cd18870">
    <property type="entry name" value="NUDIX_AcylCoAdiphos_Nudt19"/>
    <property type="match status" value="1"/>
</dbReference>
<dbReference type="InParanoid" id="A0A7L4YTE5"/>